<dbReference type="Proteomes" id="UP001165498">
    <property type="component" value="Unassembled WGS sequence"/>
</dbReference>
<dbReference type="PROSITE" id="PS50914">
    <property type="entry name" value="BON"/>
    <property type="match status" value="1"/>
</dbReference>
<proteinExistence type="predicted"/>
<protein>
    <submittedName>
        <fullName evidence="3">BON domain-containing protein</fullName>
    </submittedName>
</protein>
<dbReference type="Gene3D" id="3.30.1340.30">
    <property type="match status" value="1"/>
</dbReference>
<sequence>MRFPTIQKTAAVLLLSATATFAWAADKAPVNDKPNSHESEQPVGDTWITTKVKSELLADSAVKGTDINVSTTNGVVTLAGVLDNQAAIDKAITIAKNVKGVTDVDTRALKLRK</sequence>
<keyword evidence="1" id="KW-0732">Signal</keyword>
<reference evidence="3" key="1">
    <citation type="submission" date="2022-07" db="EMBL/GenBank/DDBJ databases">
        <title>Tahibacter sp., a new gammaproteobacterium isolated from the silt sample collected at pig farm.</title>
        <authorList>
            <person name="Chen H."/>
        </authorList>
    </citation>
    <scope>NUCLEOTIDE SEQUENCE</scope>
    <source>
        <strain evidence="3">P2K</strain>
    </source>
</reference>
<dbReference type="Pfam" id="PF04972">
    <property type="entry name" value="BON"/>
    <property type="match status" value="1"/>
</dbReference>
<dbReference type="PANTHER" id="PTHR34606">
    <property type="entry name" value="BON DOMAIN-CONTAINING PROTEIN"/>
    <property type="match status" value="1"/>
</dbReference>
<evidence type="ECO:0000259" key="2">
    <source>
        <dbReference type="PROSITE" id="PS50914"/>
    </source>
</evidence>
<dbReference type="PANTHER" id="PTHR34606:SF15">
    <property type="entry name" value="BON DOMAIN-CONTAINING PROTEIN"/>
    <property type="match status" value="1"/>
</dbReference>
<dbReference type="EMBL" id="JANFQO010000022">
    <property type="protein sequence ID" value="MCQ4166931.1"/>
    <property type="molecule type" value="Genomic_DNA"/>
</dbReference>
<feature type="chain" id="PRO_5045683004" evidence="1">
    <location>
        <begin position="25"/>
        <end position="113"/>
    </location>
</feature>
<keyword evidence="4" id="KW-1185">Reference proteome</keyword>
<accession>A0ABT1QXF0</accession>
<dbReference type="InterPro" id="IPR007055">
    <property type="entry name" value="BON_dom"/>
</dbReference>
<evidence type="ECO:0000313" key="4">
    <source>
        <dbReference type="Proteomes" id="UP001165498"/>
    </source>
</evidence>
<evidence type="ECO:0000313" key="3">
    <source>
        <dbReference type="EMBL" id="MCQ4166931.1"/>
    </source>
</evidence>
<feature type="signal peptide" evidence="1">
    <location>
        <begin position="1"/>
        <end position="24"/>
    </location>
</feature>
<feature type="domain" description="BON" evidence="2">
    <location>
        <begin position="44"/>
        <end position="113"/>
    </location>
</feature>
<name>A0ABT1QXF0_9GAMM</name>
<dbReference type="SMART" id="SM00749">
    <property type="entry name" value="BON"/>
    <property type="match status" value="1"/>
</dbReference>
<dbReference type="RefSeq" id="WP_255916116.1">
    <property type="nucleotide sequence ID" value="NZ_JANFQO010000022.1"/>
</dbReference>
<organism evidence="3 4">
    <name type="scientific">Tahibacter harae</name>
    <dbReference type="NCBI Taxonomy" id="2963937"/>
    <lineage>
        <taxon>Bacteria</taxon>
        <taxon>Pseudomonadati</taxon>
        <taxon>Pseudomonadota</taxon>
        <taxon>Gammaproteobacteria</taxon>
        <taxon>Lysobacterales</taxon>
        <taxon>Rhodanobacteraceae</taxon>
        <taxon>Tahibacter</taxon>
    </lineage>
</organism>
<gene>
    <name evidence="3" type="ORF">NM961_19635</name>
</gene>
<dbReference type="InterPro" id="IPR051686">
    <property type="entry name" value="Lipoprotein_DolP"/>
</dbReference>
<evidence type="ECO:0000256" key="1">
    <source>
        <dbReference type="SAM" id="SignalP"/>
    </source>
</evidence>
<dbReference type="InterPro" id="IPR014004">
    <property type="entry name" value="Transpt-assoc_nodulatn_dom_bac"/>
</dbReference>
<comment type="caution">
    <text evidence="3">The sequence shown here is derived from an EMBL/GenBank/DDBJ whole genome shotgun (WGS) entry which is preliminary data.</text>
</comment>